<gene>
    <name evidence="1" type="ORF">T11_9864</name>
</gene>
<dbReference type="AlphaFoldDB" id="A0A0V1HAJ4"/>
<dbReference type="EMBL" id="JYDP01000101">
    <property type="protein sequence ID" value="KRZ07481.1"/>
    <property type="molecule type" value="Genomic_DNA"/>
</dbReference>
<sequence>MHTVAPSFFKISREIRNEGRCGYVHRTWQIVSDRLIPLLANFGSQSFSRKFRNFVNYRLACFAKNGEKVSPEKVE</sequence>
<evidence type="ECO:0000313" key="2">
    <source>
        <dbReference type="Proteomes" id="UP000055024"/>
    </source>
</evidence>
<dbReference type="Proteomes" id="UP000055024">
    <property type="component" value="Unassembled WGS sequence"/>
</dbReference>
<comment type="caution">
    <text evidence="1">The sequence shown here is derived from an EMBL/GenBank/DDBJ whole genome shotgun (WGS) entry which is preliminary data.</text>
</comment>
<name>A0A0V1HAJ4_9BILA</name>
<organism evidence="1 2">
    <name type="scientific">Trichinella zimbabwensis</name>
    <dbReference type="NCBI Taxonomy" id="268475"/>
    <lineage>
        <taxon>Eukaryota</taxon>
        <taxon>Metazoa</taxon>
        <taxon>Ecdysozoa</taxon>
        <taxon>Nematoda</taxon>
        <taxon>Enoplea</taxon>
        <taxon>Dorylaimia</taxon>
        <taxon>Trichinellida</taxon>
        <taxon>Trichinellidae</taxon>
        <taxon>Trichinella</taxon>
    </lineage>
</organism>
<keyword evidence="2" id="KW-1185">Reference proteome</keyword>
<protein>
    <submittedName>
        <fullName evidence="1">Uncharacterized protein</fullName>
    </submittedName>
</protein>
<proteinExistence type="predicted"/>
<reference evidence="1 2" key="1">
    <citation type="submission" date="2015-01" db="EMBL/GenBank/DDBJ databases">
        <title>Evolution of Trichinella species and genotypes.</title>
        <authorList>
            <person name="Korhonen P.K."/>
            <person name="Edoardo P."/>
            <person name="Giuseppe L.R."/>
            <person name="Gasser R.B."/>
        </authorList>
    </citation>
    <scope>NUCLEOTIDE SEQUENCE [LARGE SCALE GENOMIC DNA]</scope>
    <source>
        <strain evidence="1">ISS1029</strain>
    </source>
</reference>
<accession>A0A0V1HAJ4</accession>
<evidence type="ECO:0000313" key="1">
    <source>
        <dbReference type="EMBL" id="KRZ07481.1"/>
    </source>
</evidence>